<evidence type="ECO:0000259" key="7">
    <source>
        <dbReference type="PROSITE" id="PS50157"/>
    </source>
</evidence>
<evidence type="ECO:0000259" key="6">
    <source>
        <dbReference type="PROSITE" id="PS50076"/>
    </source>
</evidence>
<dbReference type="EMBL" id="KB469304">
    <property type="protein sequence ID" value="EPQ54288.1"/>
    <property type="molecule type" value="Genomic_DNA"/>
</dbReference>
<dbReference type="InterPro" id="IPR001623">
    <property type="entry name" value="DnaJ_domain"/>
</dbReference>
<protein>
    <submittedName>
        <fullName evidence="8">DnaJ-domain-containing protein</fullName>
    </submittedName>
</protein>
<dbReference type="InterPro" id="IPR018253">
    <property type="entry name" value="DnaJ_domain_CS"/>
</dbReference>
<dbReference type="AlphaFoldDB" id="S7Q490"/>
<evidence type="ECO:0000256" key="2">
    <source>
        <dbReference type="ARBA" id="ARBA00022771"/>
    </source>
</evidence>
<feature type="domain" description="J" evidence="6">
    <location>
        <begin position="22"/>
        <end position="88"/>
    </location>
</feature>
<sequence>MGAGASASRAEEGESETGGVTDYYALLEVEESASADDIRRSFRRLALIHHPDKNKDDIEGATKRFAAIQQAYEVLSDEQERAWYDSHRASLAPEPDAQTVFEDIKKGAAPPRARDRGLTVKHLAPFFDASIWSGYGDDENSFFTIYRNLFARLAHDESFYNDTPLPSFGYPTWPWVPAAKGEEMTAARTFYNFWTNFATGKEFEWMEVWDLSTAPDRRVRRIMERDNKKAREDARREYNETVRSLALFIRKRDPRYKAHLARQAEANQAKASGSSTPRNADGSRTASDPAKAFVAQSWQDVEPSSQDDDIDWAVAENEDEEQWECVACGKSFRSEAAWNSHERSKKHLKEVERLKREMAEDDEELGLTGDADLSEPEEPPSRPPSRDASEVEPDSASDDSASTPAEGDPQANDVKLDPVTIDNGTLSAESGIGLVDSQDPAAKVGLHQQEIKRDDAKDPGLTTESPTTSGDAEPKPELSKREKRRAREAAKAQKSKEGSTNTQTCNVCKEKFESKTKLFNHIRDTGHALASPGTGKPAGASTGKKGKKGKR</sequence>
<accession>S7Q490</accession>
<dbReference type="InterPro" id="IPR003604">
    <property type="entry name" value="Matrin/U1-like-C_Znf_C2H2"/>
</dbReference>
<dbReference type="PROSITE" id="PS00636">
    <property type="entry name" value="DNAJ_1"/>
    <property type="match status" value="1"/>
</dbReference>
<dbReference type="Pfam" id="PF21884">
    <property type="entry name" value="ZUO1-like_ZHD"/>
    <property type="match status" value="1"/>
</dbReference>
<dbReference type="PANTHER" id="PTHR44029">
    <property type="entry name" value="DNAJ HOMOLOG SUBFAMILY C MEMBER 21"/>
    <property type="match status" value="1"/>
</dbReference>
<name>S7Q490_GLOTA</name>
<dbReference type="RefSeq" id="XP_007867586.1">
    <property type="nucleotide sequence ID" value="XM_007869395.1"/>
</dbReference>
<feature type="region of interest" description="Disordered" evidence="5">
    <location>
        <begin position="523"/>
        <end position="551"/>
    </location>
</feature>
<keyword evidence="3" id="KW-0862">Zinc</keyword>
<organism evidence="8 9">
    <name type="scientific">Gloeophyllum trabeum (strain ATCC 11539 / FP-39264 / Madison 617)</name>
    <name type="common">Brown rot fungus</name>
    <dbReference type="NCBI Taxonomy" id="670483"/>
    <lineage>
        <taxon>Eukaryota</taxon>
        <taxon>Fungi</taxon>
        <taxon>Dikarya</taxon>
        <taxon>Basidiomycota</taxon>
        <taxon>Agaricomycotina</taxon>
        <taxon>Agaricomycetes</taxon>
        <taxon>Gloeophyllales</taxon>
        <taxon>Gloeophyllaceae</taxon>
        <taxon>Gloeophyllum</taxon>
    </lineage>
</organism>
<dbReference type="Pfam" id="PF00226">
    <property type="entry name" value="DnaJ"/>
    <property type="match status" value="1"/>
</dbReference>
<dbReference type="GeneID" id="19300804"/>
<dbReference type="InterPro" id="IPR013087">
    <property type="entry name" value="Znf_C2H2_type"/>
</dbReference>
<dbReference type="OrthoDB" id="5894at2759"/>
<dbReference type="PROSITE" id="PS50157">
    <property type="entry name" value="ZINC_FINGER_C2H2_2"/>
    <property type="match status" value="2"/>
</dbReference>
<dbReference type="InterPro" id="IPR036236">
    <property type="entry name" value="Znf_C2H2_sf"/>
</dbReference>
<evidence type="ECO:0000256" key="3">
    <source>
        <dbReference type="ARBA" id="ARBA00022833"/>
    </source>
</evidence>
<dbReference type="SMART" id="SM00355">
    <property type="entry name" value="ZnF_C2H2"/>
    <property type="match status" value="2"/>
</dbReference>
<keyword evidence="1" id="KW-0479">Metal-binding</keyword>
<feature type="domain" description="C2H2-type" evidence="7">
    <location>
        <begin position="503"/>
        <end position="532"/>
    </location>
</feature>
<dbReference type="PRINTS" id="PR00625">
    <property type="entry name" value="JDOMAIN"/>
</dbReference>
<dbReference type="PANTHER" id="PTHR44029:SF1">
    <property type="entry name" value="DNAJ HOMOLOG SUBFAMILY C MEMBER 21"/>
    <property type="match status" value="1"/>
</dbReference>
<proteinExistence type="predicted"/>
<feature type="compositionally biased region" description="Low complexity" evidence="5">
    <location>
        <begin position="532"/>
        <end position="543"/>
    </location>
</feature>
<feature type="compositionally biased region" description="Basic and acidic residues" evidence="5">
    <location>
        <begin position="472"/>
        <end position="497"/>
    </location>
</feature>
<dbReference type="SMART" id="SM00451">
    <property type="entry name" value="ZnF_U1"/>
    <property type="match status" value="1"/>
</dbReference>
<dbReference type="KEGG" id="gtr:GLOTRDRAFT_122048"/>
<dbReference type="SUPFAM" id="SSF46565">
    <property type="entry name" value="Chaperone J-domain"/>
    <property type="match status" value="1"/>
</dbReference>
<dbReference type="Pfam" id="PF12171">
    <property type="entry name" value="zf-C2H2_jaz"/>
    <property type="match status" value="1"/>
</dbReference>
<dbReference type="OMA" id="RANHEES"/>
<reference evidence="8 9" key="1">
    <citation type="journal article" date="2012" name="Science">
        <title>The Paleozoic origin of enzymatic lignin decomposition reconstructed from 31 fungal genomes.</title>
        <authorList>
            <person name="Floudas D."/>
            <person name="Binder M."/>
            <person name="Riley R."/>
            <person name="Barry K."/>
            <person name="Blanchette R.A."/>
            <person name="Henrissat B."/>
            <person name="Martinez A.T."/>
            <person name="Otillar R."/>
            <person name="Spatafora J.W."/>
            <person name="Yadav J.S."/>
            <person name="Aerts A."/>
            <person name="Benoit I."/>
            <person name="Boyd A."/>
            <person name="Carlson A."/>
            <person name="Copeland A."/>
            <person name="Coutinho P.M."/>
            <person name="de Vries R.P."/>
            <person name="Ferreira P."/>
            <person name="Findley K."/>
            <person name="Foster B."/>
            <person name="Gaskell J."/>
            <person name="Glotzer D."/>
            <person name="Gorecki P."/>
            <person name="Heitman J."/>
            <person name="Hesse C."/>
            <person name="Hori C."/>
            <person name="Igarashi K."/>
            <person name="Jurgens J.A."/>
            <person name="Kallen N."/>
            <person name="Kersten P."/>
            <person name="Kohler A."/>
            <person name="Kuees U."/>
            <person name="Kumar T.K.A."/>
            <person name="Kuo A."/>
            <person name="LaButti K."/>
            <person name="Larrondo L.F."/>
            <person name="Lindquist E."/>
            <person name="Ling A."/>
            <person name="Lombard V."/>
            <person name="Lucas S."/>
            <person name="Lundell T."/>
            <person name="Martin R."/>
            <person name="McLaughlin D.J."/>
            <person name="Morgenstern I."/>
            <person name="Morin E."/>
            <person name="Murat C."/>
            <person name="Nagy L.G."/>
            <person name="Nolan M."/>
            <person name="Ohm R.A."/>
            <person name="Patyshakuliyeva A."/>
            <person name="Rokas A."/>
            <person name="Ruiz-Duenas F.J."/>
            <person name="Sabat G."/>
            <person name="Salamov A."/>
            <person name="Samejima M."/>
            <person name="Schmutz J."/>
            <person name="Slot J.C."/>
            <person name="St John F."/>
            <person name="Stenlid J."/>
            <person name="Sun H."/>
            <person name="Sun S."/>
            <person name="Syed K."/>
            <person name="Tsang A."/>
            <person name="Wiebenga A."/>
            <person name="Young D."/>
            <person name="Pisabarro A."/>
            <person name="Eastwood D.C."/>
            <person name="Martin F."/>
            <person name="Cullen D."/>
            <person name="Grigoriev I.V."/>
            <person name="Hibbett D.S."/>
        </authorList>
    </citation>
    <scope>NUCLEOTIDE SEQUENCE [LARGE SCALE GENOMIC DNA]</scope>
    <source>
        <strain evidence="8 9">ATCC 11539</strain>
    </source>
</reference>
<feature type="domain" description="C2H2-type" evidence="7">
    <location>
        <begin position="323"/>
        <end position="352"/>
    </location>
</feature>
<evidence type="ECO:0000256" key="4">
    <source>
        <dbReference type="PROSITE-ProRule" id="PRU00042"/>
    </source>
</evidence>
<dbReference type="SMART" id="SM00271">
    <property type="entry name" value="DnaJ"/>
    <property type="match status" value="1"/>
</dbReference>
<evidence type="ECO:0000256" key="1">
    <source>
        <dbReference type="ARBA" id="ARBA00022723"/>
    </source>
</evidence>
<gene>
    <name evidence="8" type="ORF">GLOTRDRAFT_122048</name>
</gene>
<dbReference type="Gene3D" id="1.10.287.110">
    <property type="entry name" value="DnaJ domain"/>
    <property type="match status" value="1"/>
</dbReference>
<feature type="region of interest" description="Disordered" evidence="5">
    <location>
        <begin position="336"/>
        <end position="507"/>
    </location>
</feature>
<dbReference type="GO" id="GO:0008270">
    <property type="term" value="F:zinc ion binding"/>
    <property type="evidence" value="ECO:0007669"/>
    <property type="project" value="UniProtKB-KW"/>
</dbReference>
<dbReference type="GO" id="GO:0003676">
    <property type="term" value="F:nucleic acid binding"/>
    <property type="evidence" value="ECO:0007669"/>
    <property type="project" value="InterPro"/>
</dbReference>
<dbReference type="InterPro" id="IPR054076">
    <property type="entry name" value="ZUO1-like_ZHD"/>
</dbReference>
<dbReference type="HOGENOM" id="CLU_009539_2_0_1"/>
<evidence type="ECO:0000256" key="5">
    <source>
        <dbReference type="SAM" id="MobiDB-lite"/>
    </source>
</evidence>
<feature type="region of interest" description="Disordered" evidence="5">
    <location>
        <begin position="260"/>
        <end position="292"/>
    </location>
</feature>
<dbReference type="eggNOG" id="KOG0717">
    <property type="taxonomic scope" value="Eukaryota"/>
</dbReference>
<dbReference type="GO" id="GO:0005737">
    <property type="term" value="C:cytoplasm"/>
    <property type="evidence" value="ECO:0007669"/>
    <property type="project" value="TreeGrafter"/>
</dbReference>
<dbReference type="InterPro" id="IPR022755">
    <property type="entry name" value="Znf_C2H2_jaz"/>
</dbReference>
<keyword evidence="9" id="KW-1185">Reference proteome</keyword>
<feature type="compositionally biased region" description="Basic and acidic residues" evidence="5">
    <location>
        <begin position="449"/>
        <end position="458"/>
    </location>
</feature>
<dbReference type="Gene3D" id="3.30.160.60">
    <property type="entry name" value="Classic Zinc Finger"/>
    <property type="match status" value="1"/>
</dbReference>
<evidence type="ECO:0000313" key="9">
    <source>
        <dbReference type="Proteomes" id="UP000030669"/>
    </source>
</evidence>
<evidence type="ECO:0000313" key="8">
    <source>
        <dbReference type="EMBL" id="EPQ54288.1"/>
    </source>
</evidence>
<dbReference type="CDD" id="cd06257">
    <property type="entry name" value="DnaJ"/>
    <property type="match status" value="1"/>
</dbReference>
<feature type="compositionally biased region" description="Polar residues" evidence="5">
    <location>
        <begin position="265"/>
        <end position="286"/>
    </location>
</feature>
<dbReference type="PROSITE" id="PS00028">
    <property type="entry name" value="ZINC_FINGER_C2H2_1"/>
    <property type="match status" value="2"/>
</dbReference>
<feature type="region of interest" description="Disordered" evidence="5">
    <location>
        <begin position="1"/>
        <end position="20"/>
    </location>
</feature>
<feature type="compositionally biased region" description="Basic and acidic residues" evidence="5">
    <location>
        <begin position="349"/>
        <end position="358"/>
    </location>
</feature>
<keyword evidence="2 4" id="KW-0863">Zinc-finger</keyword>
<dbReference type="SUPFAM" id="SSF57667">
    <property type="entry name" value="beta-beta-alpha zinc fingers"/>
    <property type="match status" value="1"/>
</dbReference>
<dbReference type="STRING" id="670483.S7Q490"/>
<dbReference type="Proteomes" id="UP000030669">
    <property type="component" value="Unassembled WGS sequence"/>
</dbReference>
<dbReference type="InterPro" id="IPR036869">
    <property type="entry name" value="J_dom_sf"/>
</dbReference>
<dbReference type="PROSITE" id="PS50076">
    <property type="entry name" value="DNAJ_2"/>
    <property type="match status" value="1"/>
</dbReference>
<dbReference type="InterPro" id="IPR051964">
    <property type="entry name" value="Chaperone_stress_response"/>
</dbReference>